<sequence length="49" mass="5493">ESVLGATTLMKELPKRLEEDETRGANIMTGIMPPVHYHSEIVIPSKMNQ</sequence>
<accession>A0A7T8KCC6</accession>
<name>A0A7T8KCC6_CALRO</name>
<protein>
    <submittedName>
        <fullName evidence="1">Uncharacterized protein</fullName>
    </submittedName>
</protein>
<gene>
    <name evidence="1" type="ORF">FKW44_005724</name>
</gene>
<feature type="non-terminal residue" evidence="1">
    <location>
        <position position="49"/>
    </location>
</feature>
<organism evidence="1 2">
    <name type="scientific">Caligus rogercresseyi</name>
    <name type="common">Sea louse</name>
    <dbReference type="NCBI Taxonomy" id="217165"/>
    <lineage>
        <taxon>Eukaryota</taxon>
        <taxon>Metazoa</taxon>
        <taxon>Ecdysozoa</taxon>
        <taxon>Arthropoda</taxon>
        <taxon>Crustacea</taxon>
        <taxon>Multicrustacea</taxon>
        <taxon>Hexanauplia</taxon>
        <taxon>Copepoda</taxon>
        <taxon>Siphonostomatoida</taxon>
        <taxon>Caligidae</taxon>
        <taxon>Caligus</taxon>
    </lineage>
</organism>
<reference evidence="2" key="1">
    <citation type="submission" date="2021-01" db="EMBL/GenBank/DDBJ databases">
        <title>Caligus Genome Assembly.</title>
        <authorList>
            <person name="Gallardo-Escarate C."/>
        </authorList>
    </citation>
    <scope>NUCLEOTIDE SEQUENCE [LARGE SCALE GENOMIC DNA]</scope>
</reference>
<evidence type="ECO:0000313" key="2">
    <source>
        <dbReference type="Proteomes" id="UP000595437"/>
    </source>
</evidence>
<keyword evidence="2" id="KW-1185">Reference proteome</keyword>
<evidence type="ECO:0000313" key="1">
    <source>
        <dbReference type="EMBL" id="QQP53290.1"/>
    </source>
</evidence>
<dbReference type="EMBL" id="CP045893">
    <property type="protein sequence ID" value="QQP53290.1"/>
    <property type="molecule type" value="Genomic_DNA"/>
</dbReference>
<dbReference type="Proteomes" id="UP000595437">
    <property type="component" value="Chromosome 4"/>
</dbReference>
<proteinExistence type="predicted"/>
<dbReference type="AlphaFoldDB" id="A0A7T8KCC6"/>
<feature type="non-terminal residue" evidence="1">
    <location>
        <position position="1"/>
    </location>
</feature>